<dbReference type="SUPFAM" id="SSF81296">
    <property type="entry name" value="E set domains"/>
    <property type="match status" value="1"/>
</dbReference>
<dbReference type="InterPro" id="IPR007348">
    <property type="entry name" value="CopC_dom"/>
</dbReference>
<dbReference type="InterPro" id="IPR014756">
    <property type="entry name" value="Ig_E-set"/>
</dbReference>
<evidence type="ECO:0000256" key="9">
    <source>
        <dbReference type="SAM" id="MobiDB-lite"/>
    </source>
</evidence>
<evidence type="ECO:0000256" key="7">
    <source>
        <dbReference type="ARBA" id="ARBA00023008"/>
    </source>
</evidence>
<proteinExistence type="predicted"/>
<evidence type="ECO:0000259" key="12">
    <source>
        <dbReference type="Pfam" id="PF04234"/>
    </source>
</evidence>
<dbReference type="InterPro" id="IPR014755">
    <property type="entry name" value="Cu-Rt/internalin_Ig-like"/>
</dbReference>
<evidence type="ECO:0000256" key="8">
    <source>
        <dbReference type="ARBA" id="ARBA00023136"/>
    </source>
</evidence>
<evidence type="ECO:0000256" key="4">
    <source>
        <dbReference type="ARBA" id="ARBA00022723"/>
    </source>
</evidence>
<dbReference type="Pfam" id="PF05425">
    <property type="entry name" value="CopD"/>
    <property type="match status" value="1"/>
</dbReference>
<feature type="region of interest" description="Disordered" evidence="9">
    <location>
        <begin position="426"/>
        <end position="509"/>
    </location>
</feature>
<feature type="compositionally biased region" description="Basic and acidic residues" evidence="9">
    <location>
        <begin position="429"/>
        <end position="438"/>
    </location>
</feature>
<dbReference type="Gene3D" id="2.60.40.1220">
    <property type="match status" value="1"/>
</dbReference>
<feature type="transmembrane region" description="Helical" evidence="10">
    <location>
        <begin position="516"/>
        <end position="535"/>
    </location>
</feature>
<feature type="domain" description="CopC" evidence="12">
    <location>
        <begin position="41"/>
        <end position="137"/>
    </location>
</feature>
<organism evidence="14 15">
    <name type="scientific">Streptomyces yangpuensis</name>
    <dbReference type="NCBI Taxonomy" id="1648182"/>
    <lineage>
        <taxon>Bacteria</taxon>
        <taxon>Bacillati</taxon>
        <taxon>Actinomycetota</taxon>
        <taxon>Actinomycetes</taxon>
        <taxon>Kitasatosporales</taxon>
        <taxon>Streptomycetaceae</taxon>
        <taxon>Streptomyces</taxon>
    </lineage>
</organism>
<keyword evidence="5 11" id="KW-0732">Signal</keyword>
<feature type="chain" id="PRO_5045386241" evidence="11">
    <location>
        <begin position="41"/>
        <end position="667"/>
    </location>
</feature>
<dbReference type="RefSeq" id="WP_257857359.1">
    <property type="nucleotide sequence ID" value="NZ_CP102514.1"/>
</dbReference>
<feature type="signal peptide" evidence="11">
    <location>
        <begin position="1"/>
        <end position="40"/>
    </location>
</feature>
<evidence type="ECO:0000256" key="2">
    <source>
        <dbReference type="ARBA" id="ARBA00022475"/>
    </source>
</evidence>
<keyword evidence="3 10" id="KW-0812">Transmembrane</keyword>
<feature type="transmembrane region" description="Helical" evidence="10">
    <location>
        <begin position="244"/>
        <end position="262"/>
    </location>
</feature>
<feature type="transmembrane region" description="Helical" evidence="10">
    <location>
        <begin position="198"/>
        <end position="216"/>
    </location>
</feature>
<keyword evidence="4" id="KW-0479">Metal-binding</keyword>
<evidence type="ECO:0000313" key="15">
    <source>
        <dbReference type="Proteomes" id="UP001057738"/>
    </source>
</evidence>
<keyword evidence="2" id="KW-1003">Cell membrane</keyword>
<evidence type="ECO:0000259" key="13">
    <source>
        <dbReference type="Pfam" id="PF05425"/>
    </source>
</evidence>
<feature type="transmembrane region" description="Helical" evidence="10">
    <location>
        <begin position="390"/>
        <end position="410"/>
    </location>
</feature>
<dbReference type="PANTHER" id="PTHR34820">
    <property type="entry name" value="INNER MEMBRANE PROTEIN YEBZ"/>
    <property type="match status" value="1"/>
</dbReference>
<keyword evidence="15" id="KW-1185">Reference proteome</keyword>
<dbReference type="InterPro" id="IPR006311">
    <property type="entry name" value="TAT_signal"/>
</dbReference>
<feature type="transmembrane region" description="Helical" evidence="10">
    <location>
        <begin position="315"/>
        <end position="340"/>
    </location>
</feature>
<feature type="compositionally biased region" description="Gly residues" evidence="9">
    <location>
        <begin position="486"/>
        <end position="496"/>
    </location>
</feature>
<evidence type="ECO:0000256" key="3">
    <source>
        <dbReference type="ARBA" id="ARBA00022692"/>
    </source>
</evidence>
<evidence type="ECO:0000256" key="6">
    <source>
        <dbReference type="ARBA" id="ARBA00022989"/>
    </source>
</evidence>
<protein>
    <submittedName>
        <fullName evidence="14">Copper resistance protein CopC/CopD</fullName>
    </submittedName>
</protein>
<name>A0ABY5Q434_9ACTN</name>
<keyword evidence="8 10" id="KW-0472">Membrane</keyword>
<dbReference type="InterPro" id="IPR032694">
    <property type="entry name" value="CopC/D"/>
</dbReference>
<gene>
    <name evidence="14" type="ORF">NRK68_30620</name>
</gene>
<keyword evidence="6 10" id="KW-1133">Transmembrane helix</keyword>
<feature type="domain" description="Copper resistance protein D" evidence="13">
    <location>
        <begin position="354"/>
        <end position="434"/>
    </location>
</feature>
<comment type="subcellular location">
    <subcellularLocation>
        <location evidence="1">Cell membrane</location>
        <topology evidence="1">Multi-pass membrane protein</topology>
    </subcellularLocation>
</comment>
<keyword evidence="7" id="KW-0186">Copper</keyword>
<feature type="transmembrane region" description="Helical" evidence="10">
    <location>
        <begin position="166"/>
        <end position="186"/>
    </location>
</feature>
<dbReference type="Proteomes" id="UP001057738">
    <property type="component" value="Chromosome"/>
</dbReference>
<feature type="transmembrane region" description="Helical" evidence="10">
    <location>
        <begin position="361"/>
        <end position="378"/>
    </location>
</feature>
<feature type="transmembrane region" description="Helical" evidence="10">
    <location>
        <begin position="283"/>
        <end position="303"/>
    </location>
</feature>
<dbReference type="EMBL" id="CP102514">
    <property type="protein sequence ID" value="UUY51201.1"/>
    <property type="molecule type" value="Genomic_DNA"/>
</dbReference>
<sequence length="667" mass="68478">MHTGSPASPGSPPSRRPLTVLVLVAAVLALLLGGAAPALAHTALSGSDPADGSVLQTPPRQVTLTFTESISFPDEALRVLSPANERVNPRPAQHADGKANTARVELSGELPEGTYTVAWRVISADGHPISGAFTFSIGKPSETAATVTTDSPDDTAVGRLYGFFRYLAYSGLALLVGAAAFILLCWPAAVALRPVRRLLVAGWAALAVATVALLLLRGPYEAAGSLASAFDPARLARTATGKPGTAFLVRLALLLAAAAVMRRHPAVRPFREGDGSRPPDFGVRFRLAATALALGLALTWATAEHASAGLQVPLAMPVAALHLVAMGVWLGGLITLVIALRDRGPGGLALPASAVGRFATLAFRAVAVLVGTGLYQSWRQVGSWEALTGTSYGRTLVAKGAAVVLVLYVASYSRRAAARLLEEPVPADEAQRTPEPEAVRVAQSVGASGSREATGGSGGPDTAAEGRTDGAGGHGDGDRGGDGDGGDGGGDGGGDSAGPSPAAESERYRRGLRRTVAAEAVLGVVVLAITTLLTGTQPSRAAVSESASVAVGQEPQAKVVTVPFDMGAANRRGQVQITLAPGRVGENTVEAVVFSEDGGLATVPELRLTLTQRESGIGPLDAKLKNQKGYWAAYDLRLPMAGEWNLDIVVRTTEIDQVTVHGTVSIT</sequence>
<dbReference type="PANTHER" id="PTHR34820:SF4">
    <property type="entry name" value="INNER MEMBRANE PROTEIN YEBZ"/>
    <property type="match status" value="1"/>
</dbReference>
<evidence type="ECO:0000256" key="1">
    <source>
        <dbReference type="ARBA" id="ARBA00004651"/>
    </source>
</evidence>
<evidence type="ECO:0000256" key="10">
    <source>
        <dbReference type="SAM" id="Phobius"/>
    </source>
</evidence>
<dbReference type="GeneID" id="95577881"/>
<evidence type="ECO:0000256" key="11">
    <source>
        <dbReference type="SAM" id="SignalP"/>
    </source>
</evidence>
<accession>A0ABY5Q434</accession>
<dbReference type="Pfam" id="PF04234">
    <property type="entry name" value="CopC"/>
    <property type="match status" value="1"/>
</dbReference>
<reference evidence="14" key="1">
    <citation type="submission" date="2022-08" db="EMBL/GenBank/DDBJ databases">
        <authorList>
            <person name="Tian L."/>
        </authorList>
    </citation>
    <scope>NUCLEOTIDE SEQUENCE</scope>
    <source>
        <strain evidence="14">CM253</strain>
    </source>
</reference>
<evidence type="ECO:0000256" key="5">
    <source>
        <dbReference type="ARBA" id="ARBA00022729"/>
    </source>
</evidence>
<dbReference type="PROSITE" id="PS51318">
    <property type="entry name" value="TAT"/>
    <property type="match status" value="1"/>
</dbReference>
<dbReference type="InterPro" id="IPR008457">
    <property type="entry name" value="Cu-R_CopD_dom"/>
</dbReference>
<evidence type="ECO:0000313" key="14">
    <source>
        <dbReference type="EMBL" id="UUY51201.1"/>
    </source>
</evidence>